<dbReference type="Proteomes" id="UP000215405">
    <property type="component" value="Unassembled WGS sequence"/>
</dbReference>
<dbReference type="RefSeq" id="WP_094077953.1">
    <property type="nucleotide sequence ID" value="NZ_NBYO01000003.1"/>
</dbReference>
<dbReference type="PANTHER" id="PTHR42866:SF2">
    <property type="entry name" value="3-DEOXY-MANNO-OCTULOSONATE CYTIDYLYLTRANSFERASE, MITOCHONDRIAL"/>
    <property type="match status" value="1"/>
</dbReference>
<dbReference type="UniPathway" id="UPA00358">
    <property type="reaction ID" value="UER00476"/>
</dbReference>
<dbReference type="AlphaFoldDB" id="A0A231UT92"/>
<evidence type="ECO:0000256" key="4">
    <source>
        <dbReference type="HAMAP-Rule" id="MF_00057"/>
    </source>
</evidence>
<comment type="similarity">
    <text evidence="4">Belongs to the KdsB family.</text>
</comment>
<comment type="function">
    <text evidence="4">Activates KDO (a required 8-carbon sugar) for incorporation into bacterial lipopolysaccharide in Gram-negative bacteria.</text>
</comment>
<dbReference type="EMBL" id="NBYO01000003">
    <property type="protein sequence ID" value="OXS99167.1"/>
    <property type="molecule type" value="Genomic_DNA"/>
</dbReference>
<sequence>MPNVAAIIPCRYGATRFPGKPLADINGKPMMWHVFQRACETQLVGRAYIATDDDRIARQCEILDLPVIRTRSSHPTGTDRIAEAIRATDEDVIVNVQGDEPMIDPAAIDAVVQALIDSPDEVLVTNGCHVITHSGDAIDTNNVKVVCDFQSNALAYSRLPIPYPKGDAVRHLRQLGLYAFRRDALKLFSSLRPGPLERAESVEMLRFVEHGHKVKMVEVAPGDDIPVDTPSDLERVRAKMSGQKVQGPT</sequence>
<dbReference type="Gene3D" id="3.90.550.10">
    <property type="entry name" value="Spore Coat Polysaccharide Biosynthesis Protein SpsA, Chain A"/>
    <property type="match status" value="1"/>
</dbReference>
<organism evidence="5 6">
    <name type="scientific">Notoacmeibacter marinus</name>
    <dbReference type="NCBI Taxonomy" id="1876515"/>
    <lineage>
        <taxon>Bacteria</taxon>
        <taxon>Pseudomonadati</taxon>
        <taxon>Pseudomonadota</taxon>
        <taxon>Alphaproteobacteria</taxon>
        <taxon>Hyphomicrobiales</taxon>
        <taxon>Notoacmeibacteraceae</taxon>
        <taxon>Notoacmeibacter</taxon>
    </lineage>
</organism>
<dbReference type="HAMAP" id="MF_00057">
    <property type="entry name" value="KdsB"/>
    <property type="match status" value="1"/>
</dbReference>
<dbReference type="GO" id="GO:0008690">
    <property type="term" value="F:3-deoxy-manno-octulosonate cytidylyltransferase activity"/>
    <property type="evidence" value="ECO:0007669"/>
    <property type="project" value="UniProtKB-UniRule"/>
</dbReference>
<evidence type="ECO:0000256" key="1">
    <source>
        <dbReference type="ARBA" id="ARBA00022679"/>
    </source>
</evidence>
<proteinExistence type="inferred from homology"/>
<dbReference type="GO" id="GO:0005829">
    <property type="term" value="C:cytosol"/>
    <property type="evidence" value="ECO:0007669"/>
    <property type="project" value="TreeGrafter"/>
</dbReference>
<keyword evidence="1 4" id="KW-0808">Transferase</keyword>
<keyword evidence="3 4" id="KW-0448">Lipopolysaccharide biosynthesis</keyword>
<evidence type="ECO:0000256" key="3">
    <source>
        <dbReference type="ARBA" id="ARBA00022985"/>
    </source>
</evidence>
<name>A0A231UT92_9HYPH</name>
<dbReference type="InterPro" id="IPR003329">
    <property type="entry name" value="Cytidylyl_trans"/>
</dbReference>
<dbReference type="NCBIfam" id="TIGR00466">
    <property type="entry name" value="kdsB"/>
    <property type="match status" value="1"/>
</dbReference>
<comment type="catalytic activity">
    <reaction evidence="4">
        <text>3-deoxy-alpha-D-manno-oct-2-ulosonate + CTP = CMP-3-deoxy-beta-D-manno-octulosonate + diphosphate</text>
        <dbReference type="Rhea" id="RHEA:23448"/>
        <dbReference type="ChEBI" id="CHEBI:33019"/>
        <dbReference type="ChEBI" id="CHEBI:37563"/>
        <dbReference type="ChEBI" id="CHEBI:85986"/>
        <dbReference type="ChEBI" id="CHEBI:85987"/>
        <dbReference type="EC" id="2.7.7.38"/>
    </reaction>
</comment>
<dbReference type="CDD" id="cd02517">
    <property type="entry name" value="CMP-KDO-Synthetase"/>
    <property type="match status" value="1"/>
</dbReference>
<comment type="pathway">
    <text evidence="4">Nucleotide-sugar biosynthesis; CMP-3-deoxy-D-manno-octulosonate biosynthesis; CMP-3-deoxy-D-manno-octulosonate from 3-deoxy-D-manno-octulosonate and CTP: step 1/1.</text>
</comment>
<evidence type="ECO:0000256" key="2">
    <source>
        <dbReference type="ARBA" id="ARBA00022695"/>
    </source>
</evidence>
<gene>
    <name evidence="4" type="primary">kdsB</name>
    <name evidence="5" type="ORF">B7H23_13290</name>
</gene>
<dbReference type="EC" id="2.7.7.38" evidence="4"/>
<comment type="subcellular location">
    <subcellularLocation>
        <location evidence="4">Cytoplasm</location>
    </subcellularLocation>
</comment>
<dbReference type="InterPro" id="IPR004528">
    <property type="entry name" value="KdsB"/>
</dbReference>
<accession>A0A231UT92</accession>
<dbReference type="GO" id="GO:0009103">
    <property type="term" value="P:lipopolysaccharide biosynthetic process"/>
    <property type="evidence" value="ECO:0007669"/>
    <property type="project" value="UniProtKB-UniRule"/>
</dbReference>
<comment type="caution">
    <text evidence="5">The sequence shown here is derived from an EMBL/GenBank/DDBJ whole genome shotgun (WGS) entry which is preliminary data.</text>
</comment>
<dbReference type="InterPro" id="IPR029044">
    <property type="entry name" value="Nucleotide-diphossugar_trans"/>
</dbReference>
<keyword evidence="4" id="KW-0963">Cytoplasm</keyword>
<reference evidence="6" key="1">
    <citation type="journal article" date="2017" name="Int. J. Syst. Evol. Microbiol.">
        <title>Notoacmeibacter marinus gen. nov., sp. nov., isolated from the gut of a limpet and proposal of Notoacmeibacteraceae fam. nov. in the order Rhizobiales of the class Alphaproteobacteria.</title>
        <authorList>
            <person name="Huang Z."/>
            <person name="Guo F."/>
            <person name="Lai Q."/>
        </authorList>
    </citation>
    <scope>NUCLEOTIDE SEQUENCE [LARGE SCALE GENOMIC DNA]</scope>
    <source>
        <strain evidence="6">XMTR2A4</strain>
    </source>
</reference>
<dbReference type="NCBIfam" id="NF003952">
    <property type="entry name" value="PRK05450.1-5"/>
    <property type="match status" value="1"/>
</dbReference>
<evidence type="ECO:0000313" key="6">
    <source>
        <dbReference type="Proteomes" id="UP000215405"/>
    </source>
</evidence>
<dbReference type="SUPFAM" id="SSF53448">
    <property type="entry name" value="Nucleotide-diphospho-sugar transferases"/>
    <property type="match status" value="1"/>
</dbReference>
<dbReference type="PANTHER" id="PTHR42866">
    <property type="entry name" value="3-DEOXY-MANNO-OCTULOSONATE CYTIDYLYLTRANSFERASE"/>
    <property type="match status" value="1"/>
</dbReference>
<protein>
    <recommendedName>
        <fullName evidence="4">3-deoxy-manno-octulosonate cytidylyltransferase</fullName>
        <ecNumber evidence="4">2.7.7.38</ecNumber>
    </recommendedName>
    <alternativeName>
        <fullName evidence="4">CMP-2-keto-3-deoxyoctulosonic acid synthase</fullName>
        <shortName evidence="4">CKS</shortName>
        <shortName evidence="4">CMP-KDO synthase</shortName>
    </alternativeName>
</protein>
<keyword evidence="6" id="KW-1185">Reference proteome</keyword>
<dbReference type="NCBIfam" id="NF009905">
    <property type="entry name" value="PRK13368.1"/>
    <property type="match status" value="1"/>
</dbReference>
<dbReference type="Pfam" id="PF02348">
    <property type="entry name" value="CTP_transf_3"/>
    <property type="match status" value="1"/>
</dbReference>
<evidence type="ECO:0000313" key="5">
    <source>
        <dbReference type="EMBL" id="OXS99167.1"/>
    </source>
</evidence>
<keyword evidence="2 4" id="KW-0548">Nucleotidyltransferase</keyword>
<dbReference type="GO" id="GO:0033468">
    <property type="term" value="P:CMP-keto-3-deoxy-D-manno-octulosonic acid biosynthetic process"/>
    <property type="evidence" value="ECO:0007669"/>
    <property type="project" value="UniProtKB-UniRule"/>
</dbReference>